<comment type="caution">
    <text evidence="1">The sequence shown here is derived from an EMBL/GenBank/DDBJ whole genome shotgun (WGS) entry which is preliminary data.</text>
</comment>
<reference evidence="1" key="1">
    <citation type="submission" date="2017-08" db="EMBL/GenBank/DDBJ databases">
        <authorList>
            <person name="Imhoff J.F."/>
            <person name="Rahn T."/>
            <person name="Kuenzel S."/>
            <person name="Neulinger S.C."/>
        </authorList>
    </citation>
    <scope>NUCLEOTIDE SEQUENCE</scope>
    <source>
        <strain evidence="1">DSM 11080</strain>
    </source>
</reference>
<organism evidence="1 2">
    <name type="scientific">Halochromatium glycolicum</name>
    <dbReference type="NCBI Taxonomy" id="85075"/>
    <lineage>
        <taxon>Bacteria</taxon>
        <taxon>Pseudomonadati</taxon>
        <taxon>Pseudomonadota</taxon>
        <taxon>Gammaproteobacteria</taxon>
        <taxon>Chromatiales</taxon>
        <taxon>Chromatiaceae</taxon>
        <taxon>Halochromatium</taxon>
    </lineage>
</organism>
<protein>
    <recommendedName>
        <fullName evidence="3">Type I phosphodiesterase / nucleotide pyrophosphatase</fullName>
    </recommendedName>
</protein>
<keyword evidence="2" id="KW-1185">Reference proteome</keyword>
<accession>A0AAJ0XB25</accession>
<dbReference type="InterPro" id="IPR017850">
    <property type="entry name" value="Alkaline_phosphatase_core_sf"/>
</dbReference>
<reference evidence="1" key="2">
    <citation type="journal article" date="2020" name="Microorganisms">
        <title>Osmotic Adaptation and Compatible Solute Biosynthesis of Phototrophic Bacteria as Revealed from Genome Analyses.</title>
        <authorList>
            <person name="Imhoff J.F."/>
            <person name="Rahn T."/>
            <person name="Kunzel S."/>
            <person name="Keller A."/>
            <person name="Neulinger S.C."/>
        </authorList>
    </citation>
    <scope>NUCLEOTIDE SEQUENCE</scope>
    <source>
        <strain evidence="1">DSM 11080</strain>
    </source>
</reference>
<dbReference type="Gene3D" id="3.40.720.10">
    <property type="entry name" value="Alkaline Phosphatase, subunit A"/>
    <property type="match status" value="1"/>
</dbReference>
<evidence type="ECO:0000313" key="1">
    <source>
        <dbReference type="EMBL" id="MBK1706371.1"/>
    </source>
</evidence>
<dbReference type="AlphaFoldDB" id="A0AAJ0XB25"/>
<dbReference type="SUPFAM" id="SSF53649">
    <property type="entry name" value="Alkaline phosphatase-like"/>
    <property type="match status" value="1"/>
</dbReference>
<gene>
    <name evidence="1" type="ORF">CKO40_17905</name>
</gene>
<dbReference type="RefSeq" id="WP_200347824.1">
    <property type="nucleotide sequence ID" value="NZ_NRSJ01000040.1"/>
</dbReference>
<proteinExistence type="predicted"/>
<dbReference type="InterPro" id="IPR002591">
    <property type="entry name" value="Phosphodiest/P_Trfase"/>
</dbReference>
<evidence type="ECO:0008006" key="3">
    <source>
        <dbReference type="Google" id="ProtNLM"/>
    </source>
</evidence>
<dbReference type="Pfam" id="PF01663">
    <property type="entry name" value="Phosphodiest"/>
    <property type="match status" value="1"/>
</dbReference>
<dbReference type="Proteomes" id="UP001296776">
    <property type="component" value="Unassembled WGS sequence"/>
</dbReference>
<dbReference type="EMBL" id="NRSJ01000040">
    <property type="protein sequence ID" value="MBK1706371.1"/>
    <property type="molecule type" value="Genomic_DNA"/>
</dbReference>
<evidence type="ECO:0000313" key="2">
    <source>
        <dbReference type="Proteomes" id="UP001296776"/>
    </source>
</evidence>
<sequence length="485" mass="53621">MKLLIIGIDGGDQRVFDAYSMPYYEQLRKRMSARTVTEDLHSRGWAEIVSGRPGMETGALYMAPKLDGSLGFSDSFQIASMLELPYVTPIWNLASRRGATVGVMNLPSASKAIPVNGFFVGSGGGGLHKVDGVPKRLVYPDDLLGELEQGGYIVDIRFKSSGIRDLEALFDRLGRMEAERVAAFVRCCQARSTDFGFVIDRATTVVQYLLRKVIEDRMAGDAGNQTELEALASQLLERFYQQVDENLMRLVEELQPNHLVLTADHGCVPYRYKGNVNDLLAANGWQAVAGKAGSTLARLRRSVRRMLPRSATQALKGSLPAAVKGAHEAFDRSGTKAFGHYHIPGVFINDKRRFGGPVADGAETVGLVEKICAAINADSEAQRFGLSARPYRSEYPHVRFADKLPDVWIDKPDELLFDHKTSGLVVSNPNYSPMRDLDSVNEDMYTGQKGRHPILLVDHELEGLSRPEDPPDLRQIHSLVGRVFD</sequence>
<name>A0AAJ0XB25_9GAMM</name>